<reference evidence="5 6" key="1">
    <citation type="submission" date="2023-10" db="EMBL/GenBank/DDBJ databases">
        <title>Noviherbaspirillum sp. CPCC 100848 genome assembly.</title>
        <authorList>
            <person name="Li X.Y."/>
            <person name="Fang X.M."/>
        </authorList>
    </citation>
    <scope>NUCLEOTIDE SEQUENCE [LARGE SCALE GENOMIC DNA]</scope>
    <source>
        <strain evidence="5 6">CPCC 100848</strain>
    </source>
</reference>
<dbReference type="InterPro" id="IPR018062">
    <property type="entry name" value="HTH_AraC-typ_CS"/>
</dbReference>
<dbReference type="Proteomes" id="UP001352263">
    <property type="component" value="Unassembled WGS sequence"/>
</dbReference>
<dbReference type="InterPro" id="IPR050204">
    <property type="entry name" value="AraC_XylS_family_regulators"/>
</dbReference>
<evidence type="ECO:0000259" key="4">
    <source>
        <dbReference type="PROSITE" id="PS01124"/>
    </source>
</evidence>
<feature type="domain" description="HTH araC/xylS-type" evidence="4">
    <location>
        <begin position="229"/>
        <end position="327"/>
    </location>
</feature>
<evidence type="ECO:0000256" key="1">
    <source>
        <dbReference type="ARBA" id="ARBA00023015"/>
    </source>
</evidence>
<dbReference type="Gene3D" id="3.40.50.880">
    <property type="match status" value="1"/>
</dbReference>
<name>A0ABU6JJD4_9BURK</name>
<protein>
    <submittedName>
        <fullName evidence="5">Helix-turn-helix domain-containing protein</fullName>
    </submittedName>
</protein>
<dbReference type="InterPro" id="IPR020449">
    <property type="entry name" value="Tscrpt_reg_AraC-type_HTH"/>
</dbReference>
<dbReference type="Pfam" id="PF12833">
    <property type="entry name" value="HTH_18"/>
    <property type="match status" value="1"/>
</dbReference>
<keyword evidence="1" id="KW-0805">Transcription regulation</keyword>
<dbReference type="InterPro" id="IPR009057">
    <property type="entry name" value="Homeodomain-like_sf"/>
</dbReference>
<dbReference type="RefSeq" id="WP_326509998.1">
    <property type="nucleotide sequence ID" value="NZ_JAWIIV010000052.1"/>
</dbReference>
<gene>
    <name evidence="5" type="ORF">RY831_30000</name>
</gene>
<evidence type="ECO:0000313" key="5">
    <source>
        <dbReference type="EMBL" id="MEC4723385.1"/>
    </source>
</evidence>
<keyword evidence="2" id="KW-0238">DNA-binding</keyword>
<dbReference type="PANTHER" id="PTHR46796">
    <property type="entry name" value="HTH-TYPE TRANSCRIPTIONAL ACTIVATOR RHAS-RELATED"/>
    <property type="match status" value="1"/>
</dbReference>
<organism evidence="5 6">
    <name type="scientific">Noviherbaspirillum album</name>
    <dbReference type="NCBI Taxonomy" id="3080276"/>
    <lineage>
        <taxon>Bacteria</taxon>
        <taxon>Pseudomonadati</taxon>
        <taxon>Pseudomonadota</taxon>
        <taxon>Betaproteobacteria</taxon>
        <taxon>Burkholderiales</taxon>
        <taxon>Oxalobacteraceae</taxon>
        <taxon>Noviherbaspirillum</taxon>
    </lineage>
</organism>
<evidence type="ECO:0000256" key="2">
    <source>
        <dbReference type="ARBA" id="ARBA00023125"/>
    </source>
</evidence>
<evidence type="ECO:0000313" key="6">
    <source>
        <dbReference type="Proteomes" id="UP001352263"/>
    </source>
</evidence>
<evidence type="ECO:0000256" key="3">
    <source>
        <dbReference type="ARBA" id="ARBA00023163"/>
    </source>
</evidence>
<comment type="caution">
    <text evidence="5">The sequence shown here is derived from an EMBL/GenBank/DDBJ whole genome shotgun (WGS) entry which is preliminary data.</text>
</comment>
<keyword evidence="6" id="KW-1185">Reference proteome</keyword>
<dbReference type="PANTHER" id="PTHR46796:SF13">
    <property type="entry name" value="HTH-TYPE TRANSCRIPTIONAL ACTIVATOR RHAS"/>
    <property type="match status" value="1"/>
</dbReference>
<dbReference type="SMART" id="SM00342">
    <property type="entry name" value="HTH_ARAC"/>
    <property type="match status" value="1"/>
</dbReference>
<dbReference type="EMBL" id="JAWIIV010000052">
    <property type="protein sequence ID" value="MEC4723385.1"/>
    <property type="molecule type" value="Genomic_DNA"/>
</dbReference>
<keyword evidence="3" id="KW-0804">Transcription</keyword>
<dbReference type="InterPro" id="IPR018060">
    <property type="entry name" value="HTH_AraC"/>
</dbReference>
<sequence length="347" mass="38647">MILFEILAPKGCLMGSVMAAVDVLREANMLSRARAGRRLHGPLAWRVVNEAGRSLAAVVHCYTSREESDAARRKPTQRVLVVPPLMWITIPGLRRLVQQNAAVIPVVKEAYAQGSWVGACGTGLWLVARAGIVDHQPVPLSWLLQSRFAQDFPAVSIASESPLLVSSHMVLASAPNLMHELMLRLLDGVGLSDLASAAQEKLVVDPERQRLVVNIPEQVVGVSRDAPLYRAISWMESNAGRAFSIAEVAAVAAVSERTLSRLFHEYLGRSPLRYLNELRVKRAQMWLQATWRSVHEIAIASGYSEPAAFRRMFQRTSGMTPSEYRRRFTLRTPRAIWQVPPFEEVLE</sequence>
<dbReference type="SUPFAM" id="SSF52317">
    <property type="entry name" value="Class I glutamine amidotransferase-like"/>
    <property type="match status" value="1"/>
</dbReference>
<dbReference type="Gene3D" id="1.10.10.60">
    <property type="entry name" value="Homeodomain-like"/>
    <property type="match status" value="1"/>
</dbReference>
<proteinExistence type="predicted"/>
<dbReference type="InterPro" id="IPR029062">
    <property type="entry name" value="Class_I_gatase-like"/>
</dbReference>
<accession>A0ABU6JJD4</accession>
<dbReference type="PROSITE" id="PS01124">
    <property type="entry name" value="HTH_ARAC_FAMILY_2"/>
    <property type="match status" value="1"/>
</dbReference>
<dbReference type="PRINTS" id="PR00032">
    <property type="entry name" value="HTHARAC"/>
</dbReference>
<dbReference type="PROSITE" id="PS00041">
    <property type="entry name" value="HTH_ARAC_FAMILY_1"/>
    <property type="match status" value="1"/>
</dbReference>
<dbReference type="SUPFAM" id="SSF46689">
    <property type="entry name" value="Homeodomain-like"/>
    <property type="match status" value="2"/>
</dbReference>